<evidence type="ECO:0000313" key="1">
    <source>
        <dbReference type="EMBL" id="SEU14178.1"/>
    </source>
</evidence>
<keyword evidence="2" id="KW-1185">Reference proteome</keyword>
<accession>A0A1I0JW83</accession>
<dbReference type="Gene3D" id="3.40.50.450">
    <property type="match status" value="1"/>
</dbReference>
<gene>
    <name evidence="1" type="ORF">SAMN05421811_106235</name>
</gene>
<name>A0A1I0JW83_9ACTN</name>
<dbReference type="RefSeq" id="WP_143082340.1">
    <property type="nucleotide sequence ID" value="NZ_FOHX01000006.1"/>
</dbReference>
<dbReference type="Proteomes" id="UP000199361">
    <property type="component" value="Unassembled WGS sequence"/>
</dbReference>
<dbReference type="EMBL" id="FOHX01000006">
    <property type="protein sequence ID" value="SEU14178.1"/>
    <property type="molecule type" value="Genomic_DNA"/>
</dbReference>
<sequence>MTTVTICGSARHRDAIYQTAELLEEAGFIVLKPPLHRIDELTGDSSSEVKELAWKGATFAHLNRILKADVVFIVNPDGYVGSSTTLELGYAVAHRKLIAAMMPDAYELARSVLFDLLLHCTDVEKAVSGLSKRLAPVDGS</sequence>
<proteinExistence type="predicted"/>
<dbReference type="OrthoDB" id="5875142at2"/>
<dbReference type="AlphaFoldDB" id="A0A1I0JW83"/>
<organism evidence="1 2">
    <name type="scientific">Nonomuraea wenchangensis</name>
    <dbReference type="NCBI Taxonomy" id="568860"/>
    <lineage>
        <taxon>Bacteria</taxon>
        <taxon>Bacillati</taxon>
        <taxon>Actinomycetota</taxon>
        <taxon>Actinomycetes</taxon>
        <taxon>Streptosporangiales</taxon>
        <taxon>Streptosporangiaceae</taxon>
        <taxon>Nonomuraea</taxon>
    </lineage>
</organism>
<protein>
    <recommendedName>
        <fullName evidence="3">Nucleoside 2-deoxyribosyltransferase</fullName>
    </recommendedName>
</protein>
<dbReference type="STRING" id="568860.SAMN05421811_106235"/>
<dbReference type="SUPFAM" id="SSF52309">
    <property type="entry name" value="N-(deoxy)ribosyltransferase-like"/>
    <property type="match status" value="1"/>
</dbReference>
<evidence type="ECO:0000313" key="2">
    <source>
        <dbReference type="Proteomes" id="UP000199361"/>
    </source>
</evidence>
<evidence type="ECO:0008006" key="3">
    <source>
        <dbReference type="Google" id="ProtNLM"/>
    </source>
</evidence>
<reference evidence="1 2" key="1">
    <citation type="submission" date="2016-10" db="EMBL/GenBank/DDBJ databases">
        <authorList>
            <person name="de Groot N.N."/>
        </authorList>
    </citation>
    <scope>NUCLEOTIDE SEQUENCE [LARGE SCALE GENOMIC DNA]</scope>
    <source>
        <strain evidence="1 2">CGMCC 4.5598</strain>
    </source>
</reference>